<evidence type="ECO:0000256" key="16">
    <source>
        <dbReference type="RuleBase" id="RU004196"/>
    </source>
</evidence>
<dbReference type="SUPFAM" id="SSF117018">
    <property type="entry name" value="ATP-dependent DNA ligase DNA-binding domain"/>
    <property type="match status" value="1"/>
</dbReference>
<dbReference type="InterPro" id="IPR000977">
    <property type="entry name" value="DNA_ligase_ATP-dep"/>
</dbReference>
<keyword evidence="5" id="KW-0235">DNA replication</keyword>
<evidence type="ECO:0000313" key="20">
    <source>
        <dbReference type="Proteomes" id="UP000187203"/>
    </source>
</evidence>
<keyword evidence="6 15" id="KW-0547">Nucleotide-binding</keyword>
<evidence type="ECO:0000256" key="12">
    <source>
        <dbReference type="ARBA" id="ARBA00023204"/>
    </source>
</evidence>
<feature type="compositionally biased region" description="Polar residues" evidence="17">
    <location>
        <begin position="531"/>
        <end position="553"/>
    </location>
</feature>
<dbReference type="PANTHER" id="PTHR45674">
    <property type="entry name" value="DNA LIGASE 1/3 FAMILY MEMBER"/>
    <property type="match status" value="1"/>
</dbReference>
<dbReference type="GO" id="GO:0031567">
    <property type="term" value="P:mitotic cell size control checkpoint signaling"/>
    <property type="evidence" value="ECO:0007669"/>
    <property type="project" value="UniProtKB-ARBA"/>
</dbReference>
<keyword evidence="13" id="KW-0539">Nucleus</keyword>
<proteinExistence type="inferred from homology"/>
<feature type="region of interest" description="Disordered" evidence="17">
    <location>
        <begin position="1519"/>
        <end position="1563"/>
    </location>
</feature>
<dbReference type="GO" id="GO:0006273">
    <property type="term" value="P:lagging strand elongation"/>
    <property type="evidence" value="ECO:0007669"/>
    <property type="project" value="TreeGrafter"/>
</dbReference>
<dbReference type="FunFam" id="3.30.470.30:FF:000002">
    <property type="entry name" value="DNA ligase"/>
    <property type="match status" value="1"/>
</dbReference>
<keyword evidence="7 15" id="KW-0227">DNA damage</keyword>
<dbReference type="GO" id="GO:0071897">
    <property type="term" value="P:DNA biosynthetic process"/>
    <property type="evidence" value="ECO:0007669"/>
    <property type="project" value="InterPro"/>
</dbReference>
<keyword evidence="15" id="KW-0233">DNA recombination</keyword>
<comment type="subcellular location">
    <subcellularLocation>
        <location evidence="1">Nucleus</location>
    </subcellularLocation>
</comment>
<evidence type="ECO:0000256" key="14">
    <source>
        <dbReference type="ARBA" id="ARBA00034003"/>
    </source>
</evidence>
<dbReference type="GO" id="GO:0003910">
    <property type="term" value="F:DNA ligase (ATP) activity"/>
    <property type="evidence" value="ECO:0007669"/>
    <property type="project" value="UniProtKB-EC"/>
</dbReference>
<dbReference type="InterPro" id="IPR011084">
    <property type="entry name" value="DRMBL"/>
</dbReference>
<dbReference type="GO" id="GO:0051301">
    <property type="term" value="P:cell division"/>
    <property type="evidence" value="ECO:0007669"/>
    <property type="project" value="UniProtKB-ARBA"/>
</dbReference>
<dbReference type="Proteomes" id="UP000187203">
    <property type="component" value="Unassembled WGS sequence"/>
</dbReference>
<dbReference type="SUPFAM" id="SSF101546">
    <property type="entry name" value="ASF1-like"/>
    <property type="match status" value="1"/>
</dbReference>
<sequence>MSSHSTVAGTVTAKTSSLDSIQLYLTAIKSPDSTLSFPPIPSSFPPSKLIPNTRFLVDAFRHSTATFSAAYFLSHFHSDHYSGLSPSWSKGIIFCSHLTSLLLIQTLKIPPHFVFPLPLNDPIIIDGCEVILIDANHCPGAVQFLFKVPTKNGSFERYVHTGDFRYCDSMKLNSYLNGFVGCDGIFLDTTYCDPKFVFPSQNESVDYVVSVVDSIGKEFEKKRVLFLVATYVIGKEKILVEVARRCKRKVCVDGRKMGILRILGYGDDGVFTEDESESDVHVVGWNVLGETWPYFRPNFVRMKEIMVEKGYEKVVGFVPTGWTYEVKRNKFSVRSKDSFEIHLVPYSEHSNYDELREYVKFLKPKKVIPTVGMDIEKLDSKHADKMRKHFAGLVDEMANKKDFLMGFHRGNCESSEKVEMDVTAGLNNEQDLETKQNILETEIDESSVLDTTLNDLSSVDKCDLEVLTIPTEEERERIVEEFRDCLPKWVTRDQILDLISSSRWNIVEAVSSFYERETELYEQVPACRVSDSASQGSSPNTIMLLSNSGPSKSSTSESVSIYLSQASKSPSLKLSVRSNVSPGKRKKKTENKSNKKVKSNSKLESSGSKQPTITSFFGKVLAGENKGGGTVQKIEECPKDENTLPSHFTKSYVEKVDQFIQITNANESSRHYVATLLEKTQGDINKALDIYYSKPEVNRGENSERLAVSSISLQVQSCIDDCSITKKENVPEESRCKVDLVLQRQPTENVDVTLVSLPPDKYKPIDHACWRSGQPAPYVHLARTFDLVGAQKGKIKATSMLCNMFRSLLALSPEDVLPAVYLCTNKIAADHENIELNIGGSLVTSALEEACGTNRSKIREMYNDIGDLGDVAQAFRQTQTLLAPPPPLLIRDVFSVLRKISVQTGSGSTTRKKNLIVNLMRSCREKEMKFLVRTLVRNLRIGAMMKTILPALAQAVAMHSSLNLYNEGNADSLKEKLQDVSTAVIEAYNVLPTLDMIVPSLMKEGISFSSSTLSITPGIPIKPMLAKITNGVPEVLKLFQNKAFTCEYKYDGQRAQIHKLPDGAVRVYSRNGDETTSRFPDLINTIKESCKPAAQTFILDAEVVAIDRKNNNKLMSFQELSSRERGSKDSLITVDKIKVDICIFVFDIMFANGEQLLGFPLRQRRKCLKELFYDEKFGHFEYAKEITVEANDACLTREATLTRINSFLEDALNFSCEGIMVKSLDTDAGYFPSKRGDTWLKVKRDYVEGLNDSLDLVPIGAWHGNGRKAGWYSPFLMACYNPDTEDFQSVCRVMSGFSDSFYKEMKEFFSGDRILAKKPAYYQTAEVPDMWFSPELVWAIIGANFTVSPVHQAAIGLVHPSRGISIRFPRFETMSAVNITNVTVLDNPASFLTPFQFEISYECLTPLKDDLEWKLIYVGSAEDETYDQLLESVLVGPVNVGNYRFVFQADPPDPSKIREEDIIGVTVLLLTCSYLGQEFVRVGYYVNNDYDDEQLREEPPTKVLIEKVQRNILSDKPRVTKFPINFHPEDGGNEEPPPGDQPVENDGNEELPASPIQKEVQEP</sequence>
<feature type="domain" description="ATP-dependent DNA ligase family profile" evidence="18">
    <location>
        <begin position="1134"/>
        <end position="1281"/>
    </location>
</feature>
<dbReference type="PROSITE" id="PS00697">
    <property type="entry name" value="DNA_LIGASE_A1"/>
    <property type="match status" value="1"/>
</dbReference>
<feature type="region of interest" description="Disordered" evidence="17">
    <location>
        <begin position="573"/>
        <end position="610"/>
    </location>
</feature>
<evidence type="ECO:0000259" key="18">
    <source>
        <dbReference type="PROSITE" id="PS50160"/>
    </source>
</evidence>
<dbReference type="CDD" id="cd07969">
    <property type="entry name" value="OBF_DNA_ligase_I"/>
    <property type="match status" value="1"/>
</dbReference>
<dbReference type="SUPFAM" id="SSF56091">
    <property type="entry name" value="DNA ligase/mRNA capping enzyme, catalytic domain"/>
    <property type="match status" value="1"/>
</dbReference>
<evidence type="ECO:0000256" key="11">
    <source>
        <dbReference type="ARBA" id="ARBA00023186"/>
    </source>
</evidence>
<dbReference type="EMBL" id="AWUE01010142">
    <property type="protein sequence ID" value="OMP11890.1"/>
    <property type="molecule type" value="Genomic_DNA"/>
</dbReference>
<reference evidence="20" key="1">
    <citation type="submission" date="2013-09" db="EMBL/GenBank/DDBJ databases">
        <title>Corchorus olitorius genome sequencing.</title>
        <authorList>
            <person name="Alam M."/>
            <person name="Haque M.S."/>
            <person name="Islam M.S."/>
            <person name="Emdad E.M."/>
            <person name="Islam M.M."/>
            <person name="Ahmed B."/>
            <person name="Halim A."/>
            <person name="Hossen Q.M.M."/>
            <person name="Hossain M.Z."/>
            <person name="Ahmed R."/>
            <person name="Khan M.M."/>
            <person name="Islam R."/>
            <person name="Rashid M.M."/>
            <person name="Khan S.A."/>
            <person name="Rahman M.S."/>
            <person name="Alam M."/>
            <person name="Yahiya A.S."/>
            <person name="Khan M.S."/>
            <person name="Azam M.S."/>
            <person name="Haque T."/>
            <person name="Lashkar M.Z.H."/>
            <person name="Akhand A.I."/>
            <person name="Morshed G."/>
            <person name="Roy S."/>
            <person name="Uddin K.S."/>
            <person name="Rabeya T."/>
            <person name="Hossain A.S."/>
            <person name="Chowdhury A."/>
            <person name="Snigdha A.R."/>
            <person name="Mortoza M.S."/>
            <person name="Matin S.A."/>
            <person name="Hoque S.M.E."/>
            <person name="Islam M.K."/>
            <person name="Roy D.K."/>
            <person name="Haider R."/>
            <person name="Moosa M.M."/>
            <person name="Elias S.M."/>
            <person name="Hasan A.M."/>
            <person name="Jahan S."/>
            <person name="Shafiuddin M."/>
            <person name="Mahmood N."/>
            <person name="Shommy N.S."/>
        </authorList>
    </citation>
    <scope>NUCLEOTIDE SEQUENCE [LARGE SCALE GENOMIC DNA]</scope>
    <source>
        <strain evidence="20">cv. O-4</strain>
    </source>
</reference>
<dbReference type="CDD" id="cd16273">
    <property type="entry name" value="SNM1A-1C-like_MBL-fold"/>
    <property type="match status" value="1"/>
</dbReference>
<dbReference type="FunFam" id="2.40.50.140:FF:000220">
    <property type="entry name" value="DNA ligase"/>
    <property type="match status" value="1"/>
</dbReference>
<dbReference type="SUPFAM" id="SSF56281">
    <property type="entry name" value="Metallo-hydrolase/oxidoreductase"/>
    <property type="match status" value="1"/>
</dbReference>
<dbReference type="Gene3D" id="2.40.50.140">
    <property type="entry name" value="Nucleic acid-binding proteins"/>
    <property type="match status" value="1"/>
</dbReference>
<comment type="catalytic activity">
    <reaction evidence="14 15">
        <text>ATP + (deoxyribonucleotide)n-3'-hydroxyl + 5'-phospho-(deoxyribonucleotide)m = (deoxyribonucleotide)n+m + AMP + diphosphate.</text>
        <dbReference type="EC" id="6.5.1.1"/>
    </reaction>
</comment>
<dbReference type="InterPro" id="IPR012308">
    <property type="entry name" value="DNA_ligase_ATP-dep_N"/>
</dbReference>
<dbReference type="FunFam" id="2.60.40.1490:FF:000001">
    <property type="entry name" value="Histone chaperone ASF1"/>
    <property type="match status" value="1"/>
</dbReference>
<organism evidence="19 20">
    <name type="scientific">Corchorus olitorius</name>
    <dbReference type="NCBI Taxonomy" id="93759"/>
    <lineage>
        <taxon>Eukaryota</taxon>
        <taxon>Viridiplantae</taxon>
        <taxon>Streptophyta</taxon>
        <taxon>Embryophyta</taxon>
        <taxon>Tracheophyta</taxon>
        <taxon>Spermatophyta</taxon>
        <taxon>Magnoliopsida</taxon>
        <taxon>eudicotyledons</taxon>
        <taxon>Gunneridae</taxon>
        <taxon>Pentapetalae</taxon>
        <taxon>rosids</taxon>
        <taxon>malvids</taxon>
        <taxon>Malvales</taxon>
        <taxon>Malvaceae</taxon>
        <taxon>Grewioideae</taxon>
        <taxon>Apeibeae</taxon>
        <taxon>Corchorus</taxon>
    </lineage>
</organism>
<keyword evidence="9" id="KW-0805">Transcription regulation</keyword>
<dbReference type="GO" id="GO:0010091">
    <property type="term" value="P:trichome branching"/>
    <property type="evidence" value="ECO:0007669"/>
    <property type="project" value="UniProtKB-ARBA"/>
</dbReference>
<comment type="caution">
    <text evidence="19">The sequence shown here is derived from an EMBL/GenBank/DDBJ whole genome shotgun (WGS) entry which is preliminary data.</text>
</comment>
<dbReference type="GO" id="GO:0006325">
    <property type="term" value="P:chromatin organization"/>
    <property type="evidence" value="ECO:0007669"/>
    <property type="project" value="InterPro"/>
</dbReference>
<name>A0A1R3KXT8_9ROSI</name>
<evidence type="ECO:0000256" key="9">
    <source>
        <dbReference type="ARBA" id="ARBA00023015"/>
    </source>
</evidence>
<dbReference type="Gene3D" id="3.30.470.30">
    <property type="entry name" value="DNA ligase/mRNA capping enzyme"/>
    <property type="match status" value="1"/>
</dbReference>
<dbReference type="InterPro" id="IPR036747">
    <property type="entry name" value="ASF1-like_sf"/>
</dbReference>
<dbReference type="Pfam" id="PF04675">
    <property type="entry name" value="DNA_ligase_A_N"/>
    <property type="match status" value="1"/>
</dbReference>
<evidence type="ECO:0000256" key="3">
    <source>
        <dbReference type="ARBA" id="ARBA00007572"/>
    </source>
</evidence>
<keyword evidence="4 15" id="KW-0436">Ligase</keyword>
<dbReference type="FunFam" id="3.40.50.12650:FF:000006">
    <property type="entry name" value="DNA ligase"/>
    <property type="match status" value="1"/>
</dbReference>
<protein>
    <recommendedName>
        <fullName evidence="15">DNA ligase</fullName>
        <ecNumber evidence="15">6.5.1.1</ecNumber>
    </recommendedName>
</protein>
<dbReference type="InterPro" id="IPR012310">
    <property type="entry name" value="DNA_ligase_ATP-dep_cent"/>
</dbReference>
<evidence type="ECO:0000313" key="19">
    <source>
        <dbReference type="EMBL" id="OMP11890.1"/>
    </source>
</evidence>
<dbReference type="InterPro" id="IPR006818">
    <property type="entry name" value="ASF1-like"/>
</dbReference>
<dbReference type="Pfam" id="PF04729">
    <property type="entry name" value="ASF1_hist_chap"/>
    <property type="match status" value="1"/>
</dbReference>
<dbReference type="Gene3D" id="2.60.40.1490">
    <property type="entry name" value="Histone chaperone ASF1-like"/>
    <property type="match status" value="1"/>
</dbReference>
<dbReference type="EC" id="6.5.1.1" evidence="15"/>
<comment type="similarity">
    <text evidence="3 16">Belongs to the ATP-dependent DNA ligase family.</text>
</comment>
<dbReference type="Gene3D" id="3.60.15.10">
    <property type="entry name" value="Ribonuclease Z/Hydroxyacylglutathione hydrolase-like"/>
    <property type="match status" value="1"/>
</dbReference>
<evidence type="ECO:0000256" key="15">
    <source>
        <dbReference type="RuleBase" id="RU000617"/>
    </source>
</evidence>
<dbReference type="Pfam" id="PF07522">
    <property type="entry name" value="DRMBL"/>
    <property type="match status" value="1"/>
</dbReference>
<dbReference type="PROSITE" id="PS50160">
    <property type="entry name" value="DNA_LIGASE_A3"/>
    <property type="match status" value="1"/>
</dbReference>
<evidence type="ECO:0000256" key="6">
    <source>
        <dbReference type="ARBA" id="ARBA00022741"/>
    </source>
</evidence>
<dbReference type="InterPro" id="IPR012309">
    <property type="entry name" value="DNA_ligase_ATP-dep_C"/>
</dbReference>
<dbReference type="InterPro" id="IPR012340">
    <property type="entry name" value="NA-bd_OB-fold"/>
</dbReference>
<dbReference type="InterPro" id="IPR036866">
    <property type="entry name" value="RibonucZ/Hydroxyglut_hydro"/>
</dbReference>
<keyword evidence="11" id="KW-0143">Chaperone</keyword>
<dbReference type="GO" id="GO:0005634">
    <property type="term" value="C:nucleus"/>
    <property type="evidence" value="ECO:0007669"/>
    <property type="project" value="UniProtKB-SubCell"/>
</dbReference>
<dbReference type="GO" id="GO:0008361">
    <property type="term" value="P:regulation of cell size"/>
    <property type="evidence" value="ECO:0007669"/>
    <property type="project" value="UniProtKB-ARBA"/>
</dbReference>
<dbReference type="SUPFAM" id="SSF50249">
    <property type="entry name" value="Nucleic acid-binding proteins"/>
    <property type="match status" value="1"/>
</dbReference>
<evidence type="ECO:0000256" key="13">
    <source>
        <dbReference type="ARBA" id="ARBA00023242"/>
    </source>
</evidence>
<evidence type="ECO:0000256" key="17">
    <source>
        <dbReference type="SAM" id="MobiDB-lite"/>
    </source>
</evidence>
<dbReference type="Gene3D" id="3.40.50.12650">
    <property type="match status" value="1"/>
</dbReference>
<keyword evidence="20" id="KW-1185">Reference proteome</keyword>
<evidence type="ECO:0000256" key="5">
    <source>
        <dbReference type="ARBA" id="ARBA00022705"/>
    </source>
</evidence>
<dbReference type="InterPro" id="IPR036599">
    <property type="entry name" value="DNA_ligase_N_sf"/>
</dbReference>
<dbReference type="GO" id="GO:0000724">
    <property type="term" value="P:double-strand break repair via homologous recombination"/>
    <property type="evidence" value="ECO:0007669"/>
    <property type="project" value="UniProtKB-ARBA"/>
</dbReference>
<evidence type="ECO:0000256" key="2">
    <source>
        <dbReference type="ARBA" id="ARBA00006051"/>
    </source>
</evidence>
<evidence type="ECO:0000256" key="7">
    <source>
        <dbReference type="ARBA" id="ARBA00022763"/>
    </source>
</evidence>
<dbReference type="InterPro" id="IPR016059">
    <property type="entry name" value="DNA_ligase_ATP-dep_CS"/>
</dbReference>
<dbReference type="Pfam" id="PF01068">
    <property type="entry name" value="DNA_ligase_A_M"/>
    <property type="match status" value="1"/>
</dbReference>
<feature type="compositionally biased region" description="Basic residues" evidence="17">
    <location>
        <begin position="583"/>
        <end position="599"/>
    </location>
</feature>
<dbReference type="OrthoDB" id="206088at2759"/>
<evidence type="ECO:0000256" key="4">
    <source>
        <dbReference type="ARBA" id="ARBA00022598"/>
    </source>
</evidence>
<evidence type="ECO:0000256" key="8">
    <source>
        <dbReference type="ARBA" id="ARBA00022840"/>
    </source>
</evidence>
<gene>
    <name evidence="19" type="ORF">COLO4_03616</name>
</gene>
<dbReference type="Gene3D" id="3.30.1490.70">
    <property type="match status" value="1"/>
</dbReference>
<dbReference type="STRING" id="93759.A0A1R3KXT8"/>
<evidence type="ECO:0000256" key="10">
    <source>
        <dbReference type="ARBA" id="ARBA00023163"/>
    </source>
</evidence>
<evidence type="ECO:0000256" key="1">
    <source>
        <dbReference type="ARBA" id="ARBA00004123"/>
    </source>
</evidence>
<keyword evidence="12 15" id="KW-0234">DNA repair</keyword>
<dbReference type="CDD" id="cd07900">
    <property type="entry name" value="Adenylation_DNA_ligase_I_Euk"/>
    <property type="match status" value="1"/>
</dbReference>
<dbReference type="PANTHER" id="PTHR45674:SF9">
    <property type="entry name" value="DNA LIGASE 3"/>
    <property type="match status" value="1"/>
</dbReference>
<comment type="similarity">
    <text evidence="2">Belongs to the ASF1 family.</text>
</comment>
<keyword evidence="10" id="KW-0804">Transcription</keyword>
<accession>A0A1R3KXT8</accession>
<feature type="region of interest" description="Disordered" evidence="17">
    <location>
        <begin position="530"/>
        <end position="553"/>
    </location>
</feature>
<dbReference type="Pfam" id="PF04679">
    <property type="entry name" value="DNA_ligase_A_C"/>
    <property type="match status" value="1"/>
</dbReference>
<keyword evidence="8 15" id="KW-0067">ATP-binding</keyword>
<dbReference type="GO" id="GO:0005524">
    <property type="term" value="F:ATP binding"/>
    <property type="evidence" value="ECO:0007669"/>
    <property type="project" value="UniProtKB-KW"/>
</dbReference>
<dbReference type="GO" id="GO:0003677">
    <property type="term" value="F:DNA binding"/>
    <property type="evidence" value="ECO:0007669"/>
    <property type="project" value="InterPro"/>
</dbReference>
<dbReference type="NCBIfam" id="TIGR00574">
    <property type="entry name" value="dnl1"/>
    <property type="match status" value="1"/>
</dbReference>
<dbReference type="InterPro" id="IPR050191">
    <property type="entry name" value="ATP-dep_DNA_ligase"/>
</dbReference>
<dbReference type="Gene3D" id="1.10.3260.10">
    <property type="entry name" value="DNA ligase, ATP-dependent, N-terminal domain"/>
    <property type="match status" value="1"/>
</dbReference>